<protein>
    <submittedName>
        <fullName evidence="2">Uncharacterized protein</fullName>
    </submittedName>
</protein>
<comment type="caution">
    <text evidence="2">The sequence shown here is derived from an EMBL/GenBank/DDBJ whole genome shotgun (WGS) entry which is preliminary data.</text>
</comment>
<evidence type="ECO:0000313" key="2">
    <source>
        <dbReference type="EMBL" id="KAK8120692.1"/>
    </source>
</evidence>
<organism evidence="2 3">
    <name type="scientific">Apiospora kogelbergensis</name>
    <dbReference type="NCBI Taxonomy" id="1337665"/>
    <lineage>
        <taxon>Eukaryota</taxon>
        <taxon>Fungi</taxon>
        <taxon>Dikarya</taxon>
        <taxon>Ascomycota</taxon>
        <taxon>Pezizomycotina</taxon>
        <taxon>Sordariomycetes</taxon>
        <taxon>Xylariomycetidae</taxon>
        <taxon>Amphisphaeriales</taxon>
        <taxon>Apiosporaceae</taxon>
        <taxon>Apiospora</taxon>
    </lineage>
</organism>
<reference evidence="2 3" key="1">
    <citation type="submission" date="2023-01" db="EMBL/GenBank/DDBJ databases">
        <title>Analysis of 21 Apiospora genomes using comparative genomics revels a genus with tremendous synthesis potential of carbohydrate active enzymes and secondary metabolites.</title>
        <authorList>
            <person name="Sorensen T."/>
        </authorList>
    </citation>
    <scope>NUCLEOTIDE SEQUENCE [LARGE SCALE GENOMIC DNA]</scope>
    <source>
        <strain evidence="2 3">CBS 117206</strain>
    </source>
</reference>
<gene>
    <name evidence="2" type="ORF">PG999_004812</name>
</gene>
<proteinExistence type="predicted"/>
<dbReference type="AlphaFoldDB" id="A0AAW0R0F9"/>
<keyword evidence="3" id="KW-1185">Reference proteome</keyword>
<evidence type="ECO:0000256" key="1">
    <source>
        <dbReference type="SAM" id="MobiDB-lite"/>
    </source>
</evidence>
<evidence type="ECO:0000313" key="3">
    <source>
        <dbReference type="Proteomes" id="UP001392437"/>
    </source>
</evidence>
<dbReference type="EMBL" id="JAQQWP010000004">
    <property type="protein sequence ID" value="KAK8120692.1"/>
    <property type="molecule type" value="Genomic_DNA"/>
</dbReference>
<name>A0AAW0R0F9_9PEZI</name>
<feature type="region of interest" description="Disordered" evidence="1">
    <location>
        <begin position="60"/>
        <end position="85"/>
    </location>
</feature>
<dbReference type="Proteomes" id="UP001392437">
    <property type="component" value="Unassembled WGS sequence"/>
</dbReference>
<sequence>MTAAPVADFDAELAMFTDEPHTEGVTEPPPSIIGANADDLVWENAGDGVRISCVRINSDDGRKEGWLTGNPGAGASQVASTSTRNNLPPNMEQFAQEADRILVPGRIWDGVGRRASEEMTRPCRPGYGSRGYTMR</sequence>
<accession>A0AAW0R0F9</accession>